<dbReference type="InterPro" id="IPR045455">
    <property type="entry name" value="NrS-1_pol-like_helicase"/>
</dbReference>
<dbReference type="InterPro" id="IPR051620">
    <property type="entry name" value="ORF904-like_C"/>
</dbReference>
<keyword evidence="6" id="KW-1185">Reference proteome</keyword>
<evidence type="ECO:0000313" key="5">
    <source>
        <dbReference type="EMBL" id="PKG24277.1"/>
    </source>
</evidence>
<dbReference type="Pfam" id="PF08706">
    <property type="entry name" value="D5_N"/>
    <property type="match status" value="1"/>
</dbReference>
<name>A0A2N0Z432_9BACI</name>
<keyword evidence="1" id="KW-0547">Nucleotide-binding</keyword>
<accession>A0A2N0Z432</accession>
<proteinExistence type="predicted"/>
<dbReference type="GO" id="GO:0016787">
    <property type="term" value="F:hydrolase activity"/>
    <property type="evidence" value="ECO:0007669"/>
    <property type="project" value="UniProtKB-KW"/>
</dbReference>
<dbReference type="InterPro" id="IPR006500">
    <property type="entry name" value="Helicase_put_C_phage/plasmid"/>
</dbReference>
<dbReference type="Gene3D" id="3.40.50.300">
    <property type="entry name" value="P-loop containing nucleotide triphosphate hydrolases"/>
    <property type="match status" value="1"/>
</dbReference>
<sequence length="579" mass="67003">MIPSLMQDPFKGILTPSPVDHSIEQFMLKNEFYLWVPTNGNFDNEELMNAIASNFSVFSRVGRQLFHRFTNTCVGYSTEKANRIFDETEGFIENNGWATGYSQLVRFGFNGSEAIDDHSPANEVIHCKKLYDLKLRGFSLNDQGKFVFNANIFVRYALTRMRLVILYATGEYYIYHQSGVWKNIREEQLGKLLRDILHEADPNIWKKKYQTEYLAAIKLETNYIEELNSHHNYININNGMYDIRSFTLKEHNPDYFSTIRLPINYNVNATCPKFMKFLSDIFEGDQECIDLTQEAIGVGMSLENKLQEAFFFYGTGSNGKSTLINVITHLFGKENIASVSLSSLCGRFGFQNLPNKIANFSTENELTSINTQNFKAITGNDSVEIERKHKDSYTAKLFCTLYLLFNTLPDTKDFSYAYFRRICLIPFNVSFSRNERNTNLEHELLEELDGIFMFALEGLKRLINNNYQLTSSSVSMAALSQYQLGQNPTIEFFDDCIEVTEDGSIKQPDVHKTFIEWARSHGYDRWWNLSSQRFWDLLRPVMKENGIDLDTKKIQGTIYINGIRLREGYQPNPNIVTFP</sequence>
<organism evidence="5 6">
    <name type="scientific">Niallia nealsonii</name>
    <dbReference type="NCBI Taxonomy" id="115979"/>
    <lineage>
        <taxon>Bacteria</taxon>
        <taxon>Bacillati</taxon>
        <taxon>Bacillota</taxon>
        <taxon>Bacilli</taxon>
        <taxon>Bacillales</taxon>
        <taxon>Bacillaceae</taxon>
        <taxon>Niallia</taxon>
    </lineage>
</organism>
<keyword evidence="2" id="KW-0378">Hydrolase</keyword>
<dbReference type="PANTHER" id="PTHR35372">
    <property type="entry name" value="ATP BINDING PROTEIN-RELATED"/>
    <property type="match status" value="1"/>
</dbReference>
<dbReference type="InterPro" id="IPR014818">
    <property type="entry name" value="Phage/plasmid_primase_P4_C"/>
</dbReference>
<evidence type="ECO:0000256" key="1">
    <source>
        <dbReference type="ARBA" id="ARBA00022741"/>
    </source>
</evidence>
<comment type="caution">
    <text evidence="5">The sequence shown here is derived from an EMBL/GenBank/DDBJ whole genome shotgun (WGS) entry which is preliminary data.</text>
</comment>
<keyword evidence="3" id="KW-0067">ATP-binding</keyword>
<gene>
    <name evidence="5" type="ORF">CWS01_07765</name>
</gene>
<dbReference type="PROSITE" id="PS51206">
    <property type="entry name" value="SF3_HELICASE_1"/>
    <property type="match status" value="1"/>
</dbReference>
<dbReference type="InterPro" id="IPR027417">
    <property type="entry name" value="P-loop_NTPase"/>
</dbReference>
<feature type="domain" description="SF3 helicase" evidence="4">
    <location>
        <begin position="287"/>
        <end position="440"/>
    </location>
</feature>
<protein>
    <recommendedName>
        <fullName evidence="4">SF3 helicase domain-containing protein</fullName>
    </recommendedName>
</protein>
<evidence type="ECO:0000256" key="2">
    <source>
        <dbReference type="ARBA" id="ARBA00022801"/>
    </source>
</evidence>
<dbReference type="RefSeq" id="WP_101176623.1">
    <property type="nucleotide sequence ID" value="NZ_PISE01000015.1"/>
</dbReference>
<dbReference type="Proteomes" id="UP000233375">
    <property type="component" value="Unassembled WGS sequence"/>
</dbReference>
<dbReference type="SMART" id="SM00885">
    <property type="entry name" value="D5_N"/>
    <property type="match status" value="1"/>
</dbReference>
<dbReference type="PANTHER" id="PTHR35372:SF2">
    <property type="entry name" value="SF3 HELICASE DOMAIN-CONTAINING PROTEIN"/>
    <property type="match status" value="1"/>
</dbReference>
<reference evidence="5 6" key="1">
    <citation type="journal article" date="2003" name="Int. J. Syst. Evol. Microbiol.">
        <title>Bacillus nealsonii sp. nov., isolated from a spacecraft-assembly facility, whose spores are gamma-radiation resistant.</title>
        <authorList>
            <person name="Venkateswaran K."/>
            <person name="Kempf M."/>
            <person name="Chen F."/>
            <person name="Satomi M."/>
            <person name="Nicholson W."/>
            <person name="Kern R."/>
        </authorList>
    </citation>
    <scope>NUCLEOTIDE SEQUENCE [LARGE SCALE GENOMIC DNA]</scope>
    <source>
        <strain evidence="5 6">FO-92</strain>
    </source>
</reference>
<evidence type="ECO:0000256" key="3">
    <source>
        <dbReference type="ARBA" id="ARBA00022840"/>
    </source>
</evidence>
<dbReference type="Pfam" id="PF19263">
    <property type="entry name" value="DUF5906"/>
    <property type="match status" value="1"/>
</dbReference>
<evidence type="ECO:0000313" key="6">
    <source>
        <dbReference type="Proteomes" id="UP000233375"/>
    </source>
</evidence>
<dbReference type="NCBIfam" id="TIGR01613">
    <property type="entry name" value="primase_Cterm"/>
    <property type="match status" value="1"/>
</dbReference>
<dbReference type="InterPro" id="IPR014015">
    <property type="entry name" value="Helicase_SF3_DNA-vir"/>
</dbReference>
<dbReference type="AlphaFoldDB" id="A0A2N0Z432"/>
<dbReference type="GO" id="GO:0005524">
    <property type="term" value="F:ATP binding"/>
    <property type="evidence" value="ECO:0007669"/>
    <property type="project" value="UniProtKB-KW"/>
</dbReference>
<dbReference type="SUPFAM" id="SSF52540">
    <property type="entry name" value="P-loop containing nucleoside triphosphate hydrolases"/>
    <property type="match status" value="1"/>
</dbReference>
<evidence type="ECO:0000259" key="4">
    <source>
        <dbReference type="PROSITE" id="PS51206"/>
    </source>
</evidence>
<dbReference type="EMBL" id="PISE01000015">
    <property type="protein sequence ID" value="PKG24277.1"/>
    <property type="molecule type" value="Genomic_DNA"/>
</dbReference>
<dbReference type="OrthoDB" id="9763644at2"/>